<gene>
    <name evidence="2" type="ORF">GCM10009757_01760</name>
</gene>
<accession>A0ABP5G6R4</accession>
<evidence type="ECO:0000259" key="1">
    <source>
        <dbReference type="PROSITE" id="PS51186"/>
    </source>
</evidence>
<dbReference type="EMBL" id="BAAANQ010000001">
    <property type="protein sequence ID" value="GAA2040280.1"/>
    <property type="molecule type" value="Genomic_DNA"/>
</dbReference>
<organism evidence="2 3">
    <name type="scientific">Streptomyces cheonanensis</name>
    <dbReference type="NCBI Taxonomy" id="312720"/>
    <lineage>
        <taxon>Bacteria</taxon>
        <taxon>Bacillati</taxon>
        <taxon>Actinomycetota</taxon>
        <taxon>Actinomycetes</taxon>
        <taxon>Kitasatosporales</taxon>
        <taxon>Streptomycetaceae</taxon>
        <taxon>Streptomyces</taxon>
    </lineage>
</organism>
<dbReference type="SUPFAM" id="SSF55729">
    <property type="entry name" value="Acyl-CoA N-acyltransferases (Nat)"/>
    <property type="match status" value="1"/>
</dbReference>
<protein>
    <recommendedName>
        <fullName evidence="1">N-acetyltransferase domain-containing protein</fullName>
    </recommendedName>
</protein>
<keyword evidence="3" id="KW-1185">Reference proteome</keyword>
<feature type="domain" description="N-acetyltransferase" evidence="1">
    <location>
        <begin position="8"/>
        <end position="212"/>
    </location>
</feature>
<name>A0ABP5G6R4_9ACTN</name>
<dbReference type="InterPro" id="IPR000182">
    <property type="entry name" value="GNAT_dom"/>
</dbReference>
<dbReference type="InterPro" id="IPR016181">
    <property type="entry name" value="Acyl_CoA_acyltransferase"/>
</dbReference>
<sequence length="212" mass="23587">MTRTAGDVRIRPYRPGDAVDAAALRRICVRTGEMGGDARGHFRDPGVLPALFATPYAELDSGLVFVADDGDPDGPIGYIVGAPDTEAFYRDFRARWLPRIRDRFPVLPGRTDRDGELRALLHAPERMINAEVVRDHPAHLHIDLLPHGQRRGLGTRLMTAYCDALRERGVPGLHLAMNPANTAAHAFYLRYGFRPLREPSEDSPVLHLGLRL</sequence>
<evidence type="ECO:0000313" key="3">
    <source>
        <dbReference type="Proteomes" id="UP001403094"/>
    </source>
</evidence>
<dbReference type="RefSeq" id="WP_346069291.1">
    <property type="nucleotide sequence ID" value="NZ_BAAANQ010000001.1"/>
</dbReference>
<dbReference type="PANTHER" id="PTHR13170:SF16">
    <property type="entry name" value="PROTEIN O-GLCNACASE"/>
    <property type="match status" value="1"/>
</dbReference>
<dbReference type="Proteomes" id="UP001403094">
    <property type="component" value="Unassembled WGS sequence"/>
</dbReference>
<comment type="caution">
    <text evidence="2">The sequence shown here is derived from an EMBL/GenBank/DDBJ whole genome shotgun (WGS) entry which is preliminary data.</text>
</comment>
<evidence type="ECO:0000313" key="2">
    <source>
        <dbReference type="EMBL" id="GAA2040280.1"/>
    </source>
</evidence>
<dbReference type="PANTHER" id="PTHR13170">
    <property type="entry name" value="O-GLCNACASE"/>
    <property type="match status" value="1"/>
</dbReference>
<dbReference type="CDD" id="cd04301">
    <property type="entry name" value="NAT_SF"/>
    <property type="match status" value="1"/>
</dbReference>
<proteinExistence type="predicted"/>
<dbReference type="PROSITE" id="PS51186">
    <property type="entry name" value="GNAT"/>
    <property type="match status" value="1"/>
</dbReference>
<dbReference type="Gene3D" id="3.40.630.30">
    <property type="match status" value="1"/>
</dbReference>
<dbReference type="InterPro" id="IPR051822">
    <property type="entry name" value="Glycosyl_Hydrolase_84"/>
</dbReference>
<reference evidence="3" key="1">
    <citation type="journal article" date="2019" name="Int. J. Syst. Evol. Microbiol.">
        <title>The Global Catalogue of Microorganisms (GCM) 10K type strain sequencing project: providing services to taxonomists for standard genome sequencing and annotation.</title>
        <authorList>
            <consortium name="The Broad Institute Genomics Platform"/>
            <consortium name="The Broad Institute Genome Sequencing Center for Infectious Disease"/>
            <person name="Wu L."/>
            <person name="Ma J."/>
        </authorList>
    </citation>
    <scope>NUCLEOTIDE SEQUENCE [LARGE SCALE GENOMIC DNA]</scope>
    <source>
        <strain evidence="3">JCM 14549</strain>
    </source>
</reference>
<dbReference type="Pfam" id="PF00583">
    <property type="entry name" value="Acetyltransf_1"/>
    <property type="match status" value="1"/>
</dbReference>